<accession>A0AAV4SRF1</accession>
<evidence type="ECO:0000313" key="3">
    <source>
        <dbReference type="EMBL" id="GIY36943.1"/>
    </source>
</evidence>
<reference evidence="3 4" key="1">
    <citation type="submission" date="2021-06" db="EMBL/GenBank/DDBJ databases">
        <title>Caerostris darwini draft genome.</title>
        <authorList>
            <person name="Kono N."/>
            <person name="Arakawa K."/>
        </authorList>
    </citation>
    <scope>NUCLEOTIDE SEQUENCE [LARGE SCALE GENOMIC DNA]</scope>
</reference>
<feature type="region of interest" description="Disordered" evidence="1">
    <location>
        <begin position="21"/>
        <end position="65"/>
    </location>
</feature>
<keyword evidence="2" id="KW-0812">Transmembrane</keyword>
<protein>
    <submittedName>
        <fullName evidence="3">Uncharacterized protein</fullName>
    </submittedName>
</protein>
<feature type="transmembrane region" description="Helical" evidence="2">
    <location>
        <begin position="174"/>
        <end position="198"/>
    </location>
</feature>
<feature type="compositionally biased region" description="Polar residues" evidence="1">
    <location>
        <begin position="38"/>
        <end position="53"/>
    </location>
</feature>
<sequence length="262" mass="29814">MRPQTRPSDKIVFPSIAKLLRRQSSQPSDQSPLPNQSRLPQVSSNVPTPTIRNLQPPPEPPQNEGILLQRNTDMVTTIRNRLATGRKESFYYLTIPGILRIIEFMVAILNVGTYGFYSTFYEDVVEFVIPPFFLATTREVFFCLAVFNSFIGCFCLIIAGIFSSMSNKSIISSLYPFIFDLMQLLLVIGASISNIQFYRRNYDVLLKIAPRGLQVKTGIAYVGIVLSLLHFISGMYDVVFFMKRLEFRAEAEELEEEAVIQQ</sequence>
<comment type="caution">
    <text evidence="3">The sequence shown here is derived from an EMBL/GenBank/DDBJ whole genome shotgun (WGS) entry which is preliminary data.</text>
</comment>
<feature type="transmembrane region" description="Helical" evidence="2">
    <location>
        <begin position="90"/>
        <end position="117"/>
    </location>
</feature>
<feature type="transmembrane region" description="Helical" evidence="2">
    <location>
        <begin position="218"/>
        <end position="239"/>
    </location>
</feature>
<keyword evidence="2" id="KW-0472">Membrane</keyword>
<dbReference type="Proteomes" id="UP001054837">
    <property type="component" value="Unassembled WGS sequence"/>
</dbReference>
<organism evidence="3 4">
    <name type="scientific">Caerostris darwini</name>
    <dbReference type="NCBI Taxonomy" id="1538125"/>
    <lineage>
        <taxon>Eukaryota</taxon>
        <taxon>Metazoa</taxon>
        <taxon>Ecdysozoa</taxon>
        <taxon>Arthropoda</taxon>
        <taxon>Chelicerata</taxon>
        <taxon>Arachnida</taxon>
        <taxon>Araneae</taxon>
        <taxon>Araneomorphae</taxon>
        <taxon>Entelegynae</taxon>
        <taxon>Araneoidea</taxon>
        <taxon>Araneidae</taxon>
        <taxon>Caerostris</taxon>
    </lineage>
</organism>
<dbReference type="EMBL" id="BPLQ01008383">
    <property type="protein sequence ID" value="GIY36943.1"/>
    <property type="molecule type" value="Genomic_DNA"/>
</dbReference>
<proteinExistence type="predicted"/>
<dbReference type="AlphaFoldDB" id="A0AAV4SRF1"/>
<name>A0AAV4SRF1_9ARAC</name>
<gene>
    <name evidence="3" type="primary">AVEN_207960_1</name>
    <name evidence="3" type="ORF">CDAR_260221</name>
</gene>
<feature type="compositionally biased region" description="Low complexity" evidence="1">
    <location>
        <begin position="23"/>
        <end position="37"/>
    </location>
</feature>
<evidence type="ECO:0000256" key="2">
    <source>
        <dbReference type="SAM" id="Phobius"/>
    </source>
</evidence>
<feature type="transmembrane region" description="Helical" evidence="2">
    <location>
        <begin position="137"/>
        <end position="162"/>
    </location>
</feature>
<evidence type="ECO:0000313" key="4">
    <source>
        <dbReference type="Proteomes" id="UP001054837"/>
    </source>
</evidence>
<keyword evidence="2" id="KW-1133">Transmembrane helix</keyword>
<evidence type="ECO:0000256" key="1">
    <source>
        <dbReference type="SAM" id="MobiDB-lite"/>
    </source>
</evidence>
<keyword evidence="4" id="KW-1185">Reference proteome</keyword>